<dbReference type="RefSeq" id="WP_004336170.1">
    <property type="nucleotide sequence ID" value="NZ_AMXE01000019.1"/>
</dbReference>
<name>N6Z3F6_THAL4</name>
<comment type="caution">
    <text evidence="2">The sequence shown here is derived from an EMBL/GenBank/DDBJ whole genome shotgun (WGS) entry which is preliminary data.</text>
</comment>
<evidence type="ECO:0000313" key="2">
    <source>
        <dbReference type="EMBL" id="ENO89147.1"/>
    </source>
</evidence>
<dbReference type="AlphaFoldDB" id="N6Z3F6"/>
<accession>N6Z3F6</accession>
<gene>
    <name evidence="2" type="ORF">C666_07300</name>
</gene>
<evidence type="ECO:0000313" key="3">
    <source>
        <dbReference type="Proteomes" id="UP000013232"/>
    </source>
</evidence>
<evidence type="ECO:0000259" key="1">
    <source>
        <dbReference type="Pfam" id="PF18736"/>
    </source>
</evidence>
<protein>
    <recommendedName>
        <fullName evidence="1">pEK499-p136 HEPN domain-containing protein</fullName>
    </recommendedName>
</protein>
<organism evidence="2 3">
    <name type="scientific">Thauera linaloolentis (strain DSM 12138 / JCM 21573 / CCUG 41526 / CIP 105981 / IAM 15112 / NBRC 102519 / 47Lol)</name>
    <dbReference type="NCBI Taxonomy" id="1123367"/>
    <lineage>
        <taxon>Bacteria</taxon>
        <taxon>Pseudomonadati</taxon>
        <taxon>Pseudomonadota</taxon>
        <taxon>Betaproteobacteria</taxon>
        <taxon>Rhodocyclales</taxon>
        <taxon>Zoogloeaceae</taxon>
        <taxon>Thauera</taxon>
    </lineage>
</organism>
<proteinExistence type="predicted"/>
<dbReference type="Pfam" id="PF18736">
    <property type="entry name" value="pEK499_p136"/>
    <property type="match status" value="1"/>
</dbReference>
<dbReference type="OrthoDB" id="9036177at2"/>
<dbReference type="Proteomes" id="UP000013232">
    <property type="component" value="Unassembled WGS sequence"/>
</dbReference>
<feature type="domain" description="pEK499-p136 HEPN" evidence="1">
    <location>
        <begin position="1"/>
        <end position="143"/>
    </location>
</feature>
<dbReference type="EMBL" id="AMXE01000019">
    <property type="protein sequence ID" value="ENO89147.1"/>
    <property type="molecule type" value="Genomic_DNA"/>
</dbReference>
<reference evidence="2 3" key="1">
    <citation type="submission" date="2012-09" db="EMBL/GenBank/DDBJ databases">
        <title>Draft Genome Sequences of 6 Strains from Genus Thauera.</title>
        <authorList>
            <person name="Liu B."/>
            <person name="Shapleigh J.P."/>
            <person name="Frostegard A.H."/>
        </authorList>
    </citation>
    <scope>NUCLEOTIDE SEQUENCE [LARGE SCALE GENOMIC DNA]</scope>
    <source>
        <strain evidence="3">47Lol / DSM 12138</strain>
    </source>
</reference>
<dbReference type="InterPro" id="IPR041318">
    <property type="entry name" value="pEK499_p136"/>
</dbReference>
<sequence length="145" mass="16409">MEYDPDFARSFMERTLTLATEYEGPLDATLLINCLLGLLVVPKEALLIEKIPSTAFASIADWGISPTSIMSFGKCDQGHEHQPNLKQLVRRLRNAVAHFKIDPVHRAGRVTAFSFRDRNGFYAVIPLEELKEFVAFLSKYLHENA</sequence>
<keyword evidence="3" id="KW-1185">Reference proteome</keyword>